<comment type="caution">
    <text evidence="2">The sequence shown here is derived from an EMBL/GenBank/DDBJ whole genome shotgun (WGS) entry which is preliminary data.</text>
</comment>
<feature type="non-terminal residue" evidence="2">
    <location>
        <position position="96"/>
    </location>
</feature>
<dbReference type="Pfam" id="PF10324">
    <property type="entry name" value="7TM_GPCR_Srw"/>
    <property type="match status" value="1"/>
</dbReference>
<dbReference type="InterPro" id="IPR019427">
    <property type="entry name" value="7TM_GPCR_serpentine_rcpt_Srw"/>
</dbReference>
<feature type="non-terminal residue" evidence="2">
    <location>
        <position position="1"/>
    </location>
</feature>
<reference evidence="2 4" key="1">
    <citation type="submission" date="2024-04" db="EMBL/GenBank/DDBJ databases">
        <authorList>
            <consortium name="Genoscope - CEA"/>
            <person name="William W."/>
        </authorList>
    </citation>
    <scope>NUCLEOTIDE SEQUENCE [LARGE SCALE GENOMIC DNA]</scope>
</reference>
<organism evidence="2 4">
    <name type="scientific">Lymnaea stagnalis</name>
    <name type="common">Great pond snail</name>
    <name type="synonym">Helix stagnalis</name>
    <dbReference type="NCBI Taxonomy" id="6523"/>
    <lineage>
        <taxon>Eukaryota</taxon>
        <taxon>Metazoa</taxon>
        <taxon>Spiralia</taxon>
        <taxon>Lophotrochozoa</taxon>
        <taxon>Mollusca</taxon>
        <taxon>Gastropoda</taxon>
        <taxon>Heterobranchia</taxon>
        <taxon>Euthyneura</taxon>
        <taxon>Panpulmonata</taxon>
        <taxon>Hygrophila</taxon>
        <taxon>Lymnaeoidea</taxon>
        <taxon>Lymnaeidae</taxon>
        <taxon>Lymnaea</taxon>
    </lineage>
</organism>
<dbReference type="Proteomes" id="UP001497497">
    <property type="component" value="Unassembled WGS sequence"/>
</dbReference>
<evidence type="ECO:0000313" key="3">
    <source>
        <dbReference type="EMBL" id="CAL1546596.1"/>
    </source>
</evidence>
<evidence type="ECO:0000313" key="2">
    <source>
        <dbReference type="EMBL" id="CAL1541607.1"/>
    </source>
</evidence>
<dbReference type="EMBL" id="CAXITT010000442">
    <property type="protein sequence ID" value="CAL1541607.1"/>
    <property type="molecule type" value="Genomic_DNA"/>
</dbReference>
<keyword evidence="1" id="KW-0812">Transmembrane</keyword>
<evidence type="ECO:0008006" key="5">
    <source>
        <dbReference type="Google" id="ProtNLM"/>
    </source>
</evidence>
<evidence type="ECO:0000313" key="4">
    <source>
        <dbReference type="Proteomes" id="UP001497497"/>
    </source>
</evidence>
<gene>
    <name evidence="2" type="ORF">GSLYS_00015213001</name>
    <name evidence="3" type="ORF">GSLYS_00019973001</name>
</gene>
<dbReference type="AlphaFoldDB" id="A0AAV2I6M8"/>
<dbReference type="EMBL" id="CAXITT010000832">
    <property type="protein sequence ID" value="CAL1546596.1"/>
    <property type="molecule type" value="Genomic_DNA"/>
</dbReference>
<dbReference type="SUPFAM" id="SSF81321">
    <property type="entry name" value="Family A G protein-coupled receptor-like"/>
    <property type="match status" value="1"/>
</dbReference>
<protein>
    <recommendedName>
        <fullName evidence="5">G-protein coupled receptors family 1 profile domain-containing protein</fullName>
    </recommendedName>
</protein>
<proteinExistence type="predicted"/>
<accession>A0AAV2I6M8</accession>
<sequence length="96" mass="11180">RIWTITKKRQKLTKKIEHFDSQTAKILVTVCVISLIIHGPGILFDTVAYFLPNFIYKNMGYEIYQIVADFSGTLSASINFIIYMTMSSKYKQSYRK</sequence>
<dbReference type="Gene3D" id="1.20.1070.10">
    <property type="entry name" value="Rhodopsin 7-helix transmembrane proteins"/>
    <property type="match status" value="1"/>
</dbReference>
<name>A0AAV2I6M8_LYMST</name>
<feature type="transmembrane region" description="Helical" evidence="1">
    <location>
        <begin position="26"/>
        <end position="51"/>
    </location>
</feature>
<keyword evidence="1" id="KW-1133">Transmembrane helix</keyword>
<evidence type="ECO:0000256" key="1">
    <source>
        <dbReference type="SAM" id="Phobius"/>
    </source>
</evidence>
<dbReference type="GO" id="GO:0008528">
    <property type="term" value="F:G protein-coupled peptide receptor activity"/>
    <property type="evidence" value="ECO:0007669"/>
    <property type="project" value="InterPro"/>
</dbReference>
<keyword evidence="4" id="KW-1185">Reference proteome</keyword>
<feature type="transmembrane region" description="Helical" evidence="1">
    <location>
        <begin position="63"/>
        <end position="86"/>
    </location>
</feature>
<keyword evidence="1" id="KW-0472">Membrane</keyword>